<proteinExistence type="predicted"/>
<name>A0A383DMV6_9ZZZZ</name>
<reference evidence="1" key="1">
    <citation type="submission" date="2018-05" db="EMBL/GenBank/DDBJ databases">
        <authorList>
            <person name="Lanie J.A."/>
            <person name="Ng W.-L."/>
            <person name="Kazmierczak K.M."/>
            <person name="Andrzejewski T.M."/>
            <person name="Davidsen T.M."/>
            <person name="Wayne K.J."/>
            <person name="Tettelin H."/>
            <person name="Glass J.I."/>
            <person name="Rusch D."/>
            <person name="Podicherti R."/>
            <person name="Tsui H.-C.T."/>
            <person name="Winkler M.E."/>
        </authorList>
    </citation>
    <scope>NUCLEOTIDE SEQUENCE</scope>
</reference>
<accession>A0A383DMV6</accession>
<organism evidence="1">
    <name type="scientific">marine metagenome</name>
    <dbReference type="NCBI Taxonomy" id="408172"/>
    <lineage>
        <taxon>unclassified sequences</taxon>
        <taxon>metagenomes</taxon>
        <taxon>ecological metagenomes</taxon>
    </lineage>
</organism>
<feature type="non-terminal residue" evidence="1">
    <location>
        <position position="80"/>
    </location>
</feature>
<sequence>MKDKNLPDVINLKSLNELTQEANKIIEQIEKEKNFKNSLDEYQKLIRLNNIIEKKFQNTSKKISLETKDKINKILSKKNE</sequence>
<protein>
    <recommendedName>
        <fullName evidence="2">Exonuclease VII small subunit</fullName>
    </recommendedName>
</protein>
<dbReference type="AlphaFoldDB" id="A0A383DMV6"/>
<dbReference type="EMBL" id="UINC01218573">
    <property type="protein sequence ID" value="SVE45654.1"/>
    <property type="molecule type" value="Genomic_DNA"/>
</dbReference>
<evidence type="ECO:0008006" key="2">
    <source>
        <dbReference type="Google" id="ProtNLM"/>
    </source>
</evidence>
<evidence type="ECO:0000313" key="1">
    <source>
        <dbReference type="EMBL" id="SVE45654.1"/>
    </source>
</evidence>
<gene>
    <name evidence="1" type="ORF">METZ01_LOCUS498508</name>
</gene>